<evidence type="ECO:0000256" key="3">
    <source>
        <dbReference type="ARBA" id="ARBA00022737"/>
    </source>
</evidence>
<dbReference type="GO" id="GO:0051301">
    <property type="term" value="P:cell division"/>
    <property type="evidence" value="ECO:0007669"/>
    <property type="project" value="UniProtKB-KW"/>
</dbReference>
<name>A0A7R9KU01_9ACAR</name>
<keyword evidence="3" id="KW-0677">Repeat</keyword>
<dbReference type="InterPro" id="IPR046794">
    <property type="entry name" value="Apc1_MidN"/>
</dbReference>
<dbReference type="PANTHER" id="PTHR12827">
    <property type="entry name" value="MEIOTIC CHECKPOINT REGULATOR TSG24 FAMILY MEMBER"/>
    <property type="match status" value="1"/>
</dbReference>
<dbReference type="GO" id="GO:0070979">
    <property type="term" value="P:protein K11-linked ubiquitination"/>
    <property type="evidence" value="ECO:0007669"/>
    <property type="project" value="TreeGrafter"/>
</dbReference>
<gene>
    <name evidence="10" type="ORF">OSB1V03_LOCUS9437</name>
</gene>
<keyword evidence="2" id="KW-0132">Cell division</keyword>
<evidence type="ECO:0000313" key="10">
    <source>
        <dbReference type="EMBL" id="CAD7629020.1"/>
    </source>
</evidence>
<evidence type="ECO:0000259" key="7">
    <source>
        <dbReference type="Pfam" id="PF12859"/>
    </source>
</evidence>
<dbReference type="GO" id="GO:0007091">
    <property type="term" value="P:metaphase/anaphase transition of mitotic cell cycle"/>
    <property type="evidence" value="ECO:0007669"/>
    <property type="project" value="TreeGrafter"/>
</dbReference>
<evidence type="ECO:0008006" key="12">
    <source>
        <dbReference type="Google" id="ProtNLM"/>
    </source>
</evidence>
<evidence type="ECO:0000256" key="2">
    <source>
        <dbReference type="ARBA" id="ARBA00022618"/>
    </source>
</evidence>
<feature type="compositionally biased region" description="Polar residues" evidence="6">
    <location>
        <begin position="313"/>
        <end position="334"/>
    </location>
</feature>
<reference evidence="10" key="1">
    <citation type="submission" date="2020-11" db="EMBL/GenBank/DDBJ databases">
        <authorList>
            <person name="Tran Van P."/>
        </authorList>
    </citation>
    <scope>NUCLEOTIDE SEQUENCE</scope>
</reference>
<accession>A0A7R9KU01</accession>
<feature type="domain" description="Anaphase-promoting complex subunit 1 beta-sandwich" evidence="9">
    <location>
        <begin position="1625"/>
        <end position="1709"/>
    </location>
</feature>
<evidence type="ECO:0000256" key="1">
    <source>
        <dbReference type="ARBA" id="ARBA00010547"/>
    </source>
</evidence>
<dbReference type="PANTHER" id="PTHR12827:SF3">
    <property type="entry name" value="ANAPHASE-PROMOTING COMPLEX SUBUNIT 1"/>
    <property type="match status" value="1"/>
</dbReference>
<evidence type="ECO:0000256" key="6">
    <source>
        <dbReference type="SAM" id="MobiDB-lite"/>
    </source>
</evidence>
<feature type="non-terminal residue" evidence="10">
    <location>
        <position position="1773"/>
    </location>
</feature>
<feature type="compositionally biased region" description="Low complexity" evidence="6">
    <location>
        <begin position="296"/>
        <end position="310"/>
    </location>
</feature>
<feature type="compositionally biased region" description="Low complexity" evidence="6">
    <location>
        <begin position="335"/>
        <end position="354"/>
    </location>
</feature>
<evidence type="ECO:0000256" key="4">
    <source>
        <dbReference type="ARBA" id="ARBA00022776"/>
    </source>
</evidence>
<dbReference type="OrthoDB" id="26401at2759"/>
<organism evidence="10">
    <name type="scientific">Medioppia subpectinata</name>
    <dbReference type="NCBI Taxonomy" id="1979941"/>
    <lineage>
        <taxon>Eukaryota</taxon>
        <taxon>Metazoa</taxon>
        <taxon>Ecdysozoa</taxon>
        <taxon>Arthropoda</taxon>
        <taxon>Chelicerata</taxon>
        <taxon>Arachnida</taxon>
        <taxon>Acari</taxon>
        <taxon>Acariformes</taxon>
        <taxon>Sarcoptiformes</taxon>
        <taxon>Oribatida</taxon>
        <taxon>Brachypylina</taxon>
        <taxon>Oppioidea</taxon>
        <taxon>Oppiidae</taxon>
        <taxon>Medioppia</taxon>
    </lineage>
</organism>
<dbReference type="Pfam" id="PF20518">
    <property type="entry name" value="Apc1_MidN"/>
    <property type="match status" value="1"/>
</dbReference>
<evidence type="ECO:0000259" key="8">
    <source>
        <dbReference type="Pfam" id="PF20518"/>
    </source>
</evidence>
<dbReference type="InterPro" id="IPR024990">
    <property type="entry name" value="Apc1"/>
</dbReference>
<evidence type="ECO:0000256" key="5">
    <source>
        <dbReference type="ARBA" id="ARBA00023306"/>
    </source>
</evidence>
<dbReference type="InterPro" id="IPR011989">
    <property type="entry name" value="ARM-like"/>
</dbReference>
<dbReference type="GO" id="GO:0060090">
    <property type="term" value="F:molecular adaptor activity"/>
    <property type="evidence" value="ECO:0007669"/>
    <property type="project" value="TreeGrafter"/>
</dbReference>
<dbReference type="Pfam" id="PF21282">
    <property type="entry name" value="APC1_3rd"/>
    <property type="match status" value="1"/>
</dbReference>
<dbReference type="EMBL" id="CAJPIZ010006356">
    <property type="protein sequence ID" value="CAG2109450.1"/>
    <property type="molecule type" value="Genomic_DNA"/>
</dbReference>
<dbReference type="GO" id="GO:0031145">
    <property type="term" value="P:anaphase-promoting complex-dependent catabolic process"/>
    <property type="evidence" value="ECO:0007669"/>
    <property type="project" value="TreeGrafter"/>
</dbReference>
<dbReference type="Proteomes" id="UP000759131">
    <property type="component" value="Unassembled WGS sequence"/>
</dbReference>
<dbReference type="Pfam" id="PF12859">
    <property type="entry name" value="ANAPC1"/>
    <property type="match status" value="1"/>
</dbReference>
<evidence type="ECO:0000313" key="11">
    <source>
        <dbReference type="Proteomes" id="UP000759131"/>
    </source>
</evidence>
<dbReference type="GO" id="GO:0005680">
    <property type="term" value="C:anaphase-promoting complex"/>
    <property type="evidence" value="ECO:0007669"/>
    <property type="project" value="InterPro"/>
</dbReference>
<feature type="domain" description="Anaphase-promoting complex subunit 1 N-terminal" evidence="7">
    <location>
        <begin position="71"/>
        <end position="171"/>
    </location>
</feature>
<comment type="similarity">
    <text evidence="1">Belongs to the APC1 family.</text>
</comment>
<dbReference type="InterPro" id="IPR048971">
    <property type="entry name" value="Apc1_3rd"/>
</dbReference>
<keyword evidence="5" id="KW-0131">Cell cycle</keyword>
<proteinExistence type="inferred from homology"/>
<dbReference type="Gene3D" id="1.25.10.10">
    <property type="entry name" value="Leucine-rich Repeat Variant"/>
    <property type="match status" value="2"/>
</dbReference>
<keyword evidence="4" id="KW-0498">Mitosis</keyword>
<dbReference type="EMBL" id="OC860931">
    <property type="protein sequence ID" value="CAD7629020.1"/>
    <property type="molecule type" value="Genomic_DNA"/>
</dbReference>
<evidence type="ECO:0000259" key="9">
    <source>
        <dbReference type="Pfam" id="PF21282"/>
    </source>
</evidence>
<sequence length="1773" mass="198474">MIVSILETINEFEPFGRLLMPSHPKQYGLLPLNHISFWTSAETDPSRDLFRALKAVTLDHNSARENWRLRESPEGEEELYFSDKVVVWSRSDGNQLSHLIKTFTIENQICDAIWCDFTDELTKNIVQSVCILNTVSLEIFTTTGDHFPIALQFQVNKVFSTKFGLLLERKPLNTEENDKFLPLIFSLSHPLKEIAPVIMSRSAVKAQQIGYITVEADLELVAVIDEFSLLVFYYKTTGVHVIYSLREANEEEVKWVTNSCNSTSHDCFSSESHFIESPFLSSSKQSSYQTNGFASNSSASPFRSRSHSASKPGFSSTLGLSSTPSALNPSLNNITRSLTTSTSPSVLSPLRSSRIAVSPASPSLRPFGTTPNQTPSLIDPHMSRIKEQYMSPRLTPQSATPLKNRNFDFLTDDISEPIIPEHSLDHIWSEAQSSITEKASKVFISTDLMGQSYICLLISQTQSLKLIRLDRSNDGKKLIFCSTNIISAKDAEPIAAHNMIVTVDLNNNLVLFSGLYKTSIIHLPSTLCTAFTNSLLLSPSSTLSSRSLSYQSPSYKRSSLQASSRPNSATGVFNTFLSESKILSPVIPESDIDNSSFVSSLNHYPIIGKINAVRDAVKDRITVQSVDSTLYRFALPPFSSSYIVSQCLNALKSVLPKDSSMQLMTKWYGFRNAPNSDELTTISEVNLFKSCLLSLIGYDVESLHLNQNSHSLNQSPEVIKKMKLNREEGSDEDWHWLNSQAGDEPDIIGSNNRSINPSTLFPYMPSILYSLHLVYEDFKLLEINWDLCPMIVDILYLFAVDLKLNDYQMHYIKDFPDKCHAISYESRISDEDMKIIAKNIPQYFSDSCPSINSTINSLLECNQINYKLFPYIANTTKNIYNFILLFANLRQNELINEPQVLHSINGSKVDSDINRYDIKSSNVFAKTIVLMDLLGIKEEHLKQFPPGLAIPLWDSIFYCRNNPSNDWNRSCFKLIGRPDLLALQPPYKKAINYSATKLKTDSSEPDDDGISYLDYDVIKLLFPDDQRITEAYHMLMSSKPVKIAIQQKPGVSDHDFIEEQERHLYTICIRTMALPLGRGMLSLRSYTPVVAETFPIPKLNLVGRVPPRNNTIDLSHIEVPQNMNTWPLFHNGVAAGLRISSNASGIIDSSWIVYNRPKSSSALTNTVLSSDAQHEHAGFLLALGLNGHLACLSTMSIHDYLCKGNELTRVAVLLGLAAAKRGTMDVSAVKVLSIHVEALLPPTSTELDVPPIVQVAAVLGIGLLYQSSGQHHIAEVMLGEIGRPPGPEMEHYIDRESYALAAGLAFGLVTLGKGNNMIGLVSSAEGMSMADQLCHYMLGGHKRPLTALQREKYKTPSYQIREGDCINADVTSPGATLALGMMFFDTNNEAVAQWFTVPDTQHLLEMVRPDFILLRTICKGLILWSSIRPSKDWVESHMPSIVSDNAFQRSANEMNDRLDYETMSQAYCNIVSGACFALALRYAGSANRKAFKTVMNYMQKFITLSTKSNLAEQAGRSTIESCLNVLVVSLAIIMTGTGDIEVLRICRYLRSRLNQAYVLYGSHMAIHMAMGLLFLAGCRSTLCSSPEAVAALIIAFFPKFPIHSNDNRYHLQAFRHLYVLATEPRLVIPRDIDTGKAVYVNLHCVVANQSASCEIMKLRAPCFLSELNLLEEVVVDDERYWRISFEKDKNWQNLKRFLQRDGVLYVKQKTGCLPYSEDPKGFKSLYAQSVMKDAVKGWAHKVNTTTEFSNDRIVMTFSKYLLSNPSDIELESE</sequence>
<keyword evidence="11" id="KW-1185">Reference proteome</keyword>
<protein>
    <recommendedName>
        <fullName evidence="12">Anaphase-promoting complex subunit 1</fullName>
    </recommendedName>
</protein>
<feature type="region of interest" description="Disordered" evidence="6">
    <location>
        <begin position="296"/>
        <end position="378"/>
    </location>
</feature>
<feature type="domain" description="Anaphase-promoting complex subunit 1 middle" evidence="8">
    <location>
        <begin position="749"/>
        <end position="980"/>
    </location>
</feature>
<dbReference type="InterPro" id="IPR049255">
    <property type="entry name" value="Apc1_N"/>
</dbReference>